<proteinExistence type="predicted"/>
<accession>A0A438JEZ7</accession>
<keyword evidence="1" id="KW-0378">Hydrolase</keyword>
<organism evidence="1 2">
    <name type="scientific">Vitis vinifera</name>
    <name type="common">Grape</name>
    <dbReference type="NCBI Taxonomy" id="29760"/>
    <lineage>
        <taxon>Eukaryota</taxon>
        <taxon>Viridiplantae</taxon>
        <taxon>Streptophyta</taxon>
        <taxon>Embryophyta</taxon>
        <taxon>Tracheophyta</taxon>
        <taxon>Spermatophyta</taxon>
        <taxon>Magnoliopsida</taxon>
        <taxon>eudicotyledons</taxon>
        <taxon>Gunneridae</taxon>
        <taxon>Pentapetalae</taxon>
        <taxon>rosids</taxon>
        <taxon>Vitales</taxon>
        <taxon>Vitaceae</taxon>
        <taxon>Viteae</taxon>
        <taxon>Vitis</taxon>
    </lineage>
</organism>
<gene>
    <name evidence="1" type="primary">CLPP3_1</name>
    <name evidence="1" type="ORF">CK203_025273</name>
</gene>
<dbReference type="AlphaFoldDB" id="A0A438JEZ7"/>
<evidence type="ECO:0000313" key="1">
    <source>
        <dbReference type="EMBL" id="RVX07529.1"/>
    </source>
</evidence>
<keyword evidence="1" id="KW-0645">Protease</keyword>
<protein>
    <submittedName>
        <fullName evidence="1">ATP-dependent Clp protease proteolytic subunit 3, chloroplastic</fullName>
    </submittedName>
</protein>
<name>A0A438JEZ7_VITVI</name>
<comment type="caution">
    <text evidence="1">The sequence shown here is derived from an EMBL/GenBank/DDBJ whole genome shotgun (WGS) entry which is preliminary data.</text>
</comment>
<dbReference type="GO" id="GO:0008233">
    <property type="term" value="F:peptidase activity"/>
    <property type="evidence" value="ECO:0007669"/>
    <property type="project" value="UniProtKB-KW"/>
</dbReference>
<dbReference type="Proteomes" id="UP000288805">
    <property type="component" value="Unassembled WGS sequence"/>
</dbReference>
<dbReference type="EMBL" id="QGNW01000045">
    <property type="protein sequence ID" value="RVX07529.1"/>
    <property type="molecule type" value="Genomic_DNA"/>
</dbReference>
<sequence length="388" mass="44957">MSQIAPRVLYPILKSTCVPFPPNDPNQSETDNRLKSLVYDHPIFYHEKQAGKGKWLRRGWEGYGIGLRRATRKRWKLVDEIHALWSTSFLSRENWSHFVPSEVIFFTWEAPMEKNLASLQGAFCCRITDEIFVWRKQRRLWRLGPLCMIWSTWKDRNRTSFECDENSEGLVGVRLCLFPLFEVLCILPVHLYCTAFLLGTFCNWQAEQLHEKNCITSHVFGFLGSCLGCNHANEACLWDRLGCNAVATEMGIRIREMMYHKIKLNKILSRITGKPDNSYFVDYLQIEADTDRLVAPTADAGPPPKTRVWGLWKVEGSRKAKRIYPQSINFCKMGTKEVMMRKAQNKKGSIITSMRMKPGIWFVHLVMFYRSLQSSLLIVLSCLINASI</sequence>
<dbReference type="GO" id="GO:0006508">
    <property type="term" value="P:proteolysis"/>
    <property type="evidence" value="ECO:0007669"/>
    <property type="project" value="UniProtKB-KW"/>
</dbReference>
<reference evidence="1 2" key="1">
    <citation type="journal article" date="2018" name="PLoS Genet.">
        <title>Population sequencing reveals clonal diversity and ancestral inbreeding in the grapevine cultivar Chardonnay.</title>
        <authorList>
            <person name="Roach M.J."/>
            <person name="Johnson D.L."/>
            <person name="Bohlmann J."/>
            <person name="van Vuuren H.J."/>
            <person name="Jones S.J."/>
            <person name="Pretorius I.S."/>
            <person name="Schmidt S.A."/>
            <person name="Borneman A.R."/>
        </authorList>
    </citation>
    <scope>NUCLEOTIDE SEQUENCE [LARGE SCALE GENOMIC DNA]</scope>
    <source>
        <strain evidence="2">cv. Chardonnay</strain>
        <tissue evidence="1">Leaf</tissue>
    </source>
</reference>
<evidence type="ECO:0000313" key="2">
    <source>
        <dbReference type="Proteomes" id="UP000288805"/>
    </source>
</evidence>